<comment type="caution">
    <text evidence="9">The sequence shown here is derived from an EMBL/GenBank/DDBJ whole genome shotgun (WGS) entry which is preliminary data.</text>
</comment>
<evidence type="ECO:0000256" key="5">
    <source>
        <dbReference type="ARBA" id="ARBA00022989"/>
    </source>
</evidence>
<dbReference type="RefSeq" id="WP_213531517.1">
    <property type="nucleotide sequence ID" value="NZ_BOVJ01000222.1"/>
</dbReference>
<evidence type="ECO:0000259" key="8">
    <source>
        <dbReference type="PROSITE" id="PS50928"/>
    </source>
</evidence>
<feature type="transmembrane region" description="Helical" evidence="7">
    <location>
        <begin position="103"/>
        <end position="122"/>
    </location>
</feature>
<keyword evidence="2 7" id="KW-0813">Transport</keyword>
<name>A0ABQ4NF63_9BACL</name>
<dbReference type="InterPro" id="IPR035906">
    <property type="entry name" value="MetI-like_sf"/>
</dbReference>
<feature type="transmembrane region" description="Helical" evidence="7">
    <location>
        <begin position="255"/>
        <end position="277"/>
    </location>
</feature>
<dbReference type="Proteomes" id="UP000680304">
    <property type="component" value="Unassembled WGS sequence"/>
</dbReference>
<dbReference type="PROSITE" id="PS50928">
    <property type="entry name" value="ABC_TM1"/>
    <property type="match status" value="1"/>
</dbReference>
<feature type="transmembrane region" description="Helical" evidence="7">
    <location>
        <begin position="12"/>
        <end position="36"/>
    </location>
</feature>
<organism evidence="9 10">
    <name type="scientific">Paenibacillus cisolokensis</name>
    <dbReference type="NCBI Taxonomy" id="1658519"/>
    <lineage>
        <taxon>Bacteria</taxon>
        <taxon>Bacillati</taxon>
        <taxon>Bacillota</taxon>
        <taxon>Bacilli</taxon>
        <taxon>Bacillales</taxon>
        <taxon>Paenibacillaceae</taxon>
        <taxon>Paenibacillus</taxon>
    </lineage>
</organism>
<protein>
    <submittedName>
        <fullName evidence="9">Permease</fullName>
    </submittedName>
</protein>
<keyword evidence="4 7" id="KW-0812">Transmembrane</keyword>
<comment type="subcellular location">
    <subcellularLocation>
        <location evidence="1 7">Cell membrane</location>
        <topology evidence="1 7">Multi-pass membrane protein</topology>
    </subcellularLocation>
</comment>
<dbReference type="InterPro" id="IPR051393">
    <property type="entry name" value="ABC_transporter_permease"/>
</dbReference>
<keyword evidence="3" id="KW-1003">Cell membrane</keyword>
<accession>A0ABQ4NF63</accession>
<keyword evidence="6 7" id="KW-0472">Membrane</keyword>
<evidence type="ECO:0000313" key="10">
    <source>
        <dbReference type="Proteomes" id="UP000680304"/>
    </source>
</evidence>
<proteinExistence type="inferred from homology"/>
<comment type="similarity">
    <text evidence="7">Belongs to the binding-protein-dependent transport system permease family.</text>
</comment>
<gene>
    <name evidence="9" type="ORF">PACILC2_54510</name>
</gene>
<dbReference type="PANTHER" id="PTHR30193">
    <property type="entry name" value="ABC TRANSPORTER PERMEASE PROTEIN"/>
    <property type="match status" value="1"/>
</dbReference>
<keyword evidence="5 7" id="KW-1133">Transmembrane helix</keyword>
<dbReference type="CDD" id="cd06261">
    <property type="entry name" value="TM_PBP2"/>
    <property type="match status" value="1"/>
</dbReference>
<dbReference type="Gene3D" id="1.10.3720.10">
    <property type="entry name" value="MetI-like"/>
    <property type="match status" value="1"/>
</dbReference>
<keyword evidence="10" id="KW-1185">Reference proteome</keyword>
<evidence type="ECO:0000256" key="6">
    <source>
        <dbReference type="ARBA" id="ARBA00023136"/>
    </source>
</evidence>
<dbReference type="SUPFAM" id="SSF161098">
    <property type="entry name" value="MetI-like"/>
    <property type="match status" value="1"/>
</dbReference>
<dbReference type="InterPro" id="IPR000515">
    <property type="entry name" value="MetI-like"/>
</dbReference>
<dbReference type="EMBL" id="BOVJ01000222">
    <property type="protein sequence ID" value="GIQ66883.1"/>
    <property type="molecule type" value="Genomic_DNA"/>
</dbReference>
<feature type="transmembrane region" description="Helical" evidence="7">
    <location>
        <begin position="152"/>
        <end position="174"/>
    </location>
</feature>
<evidence type="ECO:0000256" key="3">
    <source>
        <dbReference type="ARBA" id="ARBA00022475"/>
    </source>
</evidence>
<evidence type="ECO:0000256" key="2">
    <source>
        <dbReference type="ARBA" id="ARBA00022448"/>
    </source>
</evidence>
<evidence type="ECO:0000313" key="9">
    <source>
        <dbReference type="EMBL" id="GIQ66883.1"/>
    </source>
</evidence>
<dbReference type="PANTHER" id="PTHR30193:SF37">
    <property type="entry name" value="INNER MEMBRANE ABC TRANSPORTER PERMEASE PROTEIN YCJO"/>
    <property type="match status" value="1"/>
</dbReference>
<reference evidence="9 10" key="1">
    <citation type="submission" date="2021-04" db="EMBL/GenBank/DDBJ databases">
        <title>Draft genome sequence of Paenibacillus cisolokensis, LC2-13A.</title>
        <authorList>
            <person name="Uke A."/>
            <person name="Chhe C."/>
            <person name="Baramee S."/>
            <person name="Kosugi A."/>
        </authorList>
    </citation>
    <scope>NUCLEOTIDE SEQUENCE [LARGE SCALE GENOMIC DNA]</scope>
    <source>
        <strain evidence="9 10">LC2-13A</strain>
    </source>
</reference>
<feature type="transmembrane region" description="Helical" evidence="7">
    <location>
        <begin position="70"/>
        <end position="91"/>
    </location>
</feature>
<dbReference type="SUPFAM" id="SSF160964">
    <property type="entry name" value="MalF N-terminal region-like"/>
    <property type="match status" value="1"/>
</dbReference>
<feature type="transmembrane region" description="Helical" evidence="7">
    <location>
        <begin position="195"/>
        <end position="217"/>
    </location>
</feature>
<evidence type="ECO:0000256" key="4">
    <source>
        <dbReference type="ARBA" id="ARBA00022692"/>
    </source>
</evidence>
<sequence>MSKLKKIFPYLYVLPAASFITVLFLYSAVFTLYISFTNWKGYGQAEWVGLANYIRFFQDPVLLTSFTNTILWVVATLLIPVGLGLILSVVLQNMWGHAVFKNIFYLPYGISLTITAIIWGFLFSPLGINSLLAELGIHWKVDWLNTPPYNTYSMIMASIWQSTGTNMILFLVGLQSLPKDPFEAAMIDGASRFRTFISVTVPLLKPYTIVVAGMALVNSFKVFDIIWVMTQGGPYRSSETLAVTMYRESFVLANMGQGSAVSMLLTVMVFLFSWLYLRKTIQKGEDA</sequence>
<evidence type="ECO:0000256" key="7">
    <source>
        <dbReference type="RuleBase" id="RU363032"/>
    </source>
</evidence>
<feature type="domain" description="ABC transmembrane type-1" evidence="8">
    <location>
        <begin position="66"/>
        <end position="276"/>
    </location>
</feature>
<evidence type="ECO:0000256" key="1">
    <source>
        <dbReference type="ARBA" id="ARBA00004651"/>
    </source>
</evidence>
<dbReference type="Pfam" id="PF00528">
    <property type="entry name" value="BPD_transp_1"/>
    <property type="match status" value="1"/>
</dbReference>